<comment type="function">
    <text evidence="13">Component of the ubiquinol-cytochrome c oxidoreductase, a multisubunit transmembrane complex that is part of the mitochondrial electron transport chain which drives oxidative phosphorylation. The complex plays an important role in the uptake of multiple carbon sources present in different host niches.</text>
</comment>
<proteinExistence type="inferred from homology"/>
<evidence type="ECO:0000256" key="11">
    <source>
        <dbReference type="ARBA" id="ARBA00023136"/>
    </source>
</evidence>
<dbReference type="NCBIfam" id="TIGR00044">
    <property type="entry name" value="YggS family pyridoxal phosphate-dependent enzyme"/>
    <property type="match status" value="1"/>
</dbReference>
<dbReference type="Gene3D" id="1.20.5.210">
    <property type="entry name" value="Cytochrome b-c1 complex subunit 8"/>
    <property type="match status" value="1"/>
</dbReference>
<evidence type="ECO:0000256" key="3">
    <source>
        <dbReference type="ARBA" id="ARBA00022448"/>
    </source>
</evidence>
<evidence type="ECO:0000256" key="1">
    <source>
        <dbReference type="ARBA" id="ARBA00004434"/>
    </source>
</evidence>
<accession>A0A9N9BDF3</accession>
<dbReference type="FunFam" id="3.20.20.10:FF:000018">
    <property type="entry name" value="Pyridoxal phosphate homeostasis protein"/>
    <property type="match status" value="1"/>
</dbReference>
<feature type="modified residue" description="N6-(pyridoxal phosphate)lysine" evidence="12">
    <location>
        <position position="49"/>
    </location>
</feature>
<keyword evidence="5" id="KW-0812">Transmembrane</keyword>
<dbReference type="PROSITE" id="PS01211">
    <property type="entry name" value="UPF0001"/>
    <property type="match status" value="1"/>
</dbReference>
<evidence type="ECO:0000256" key="10">
    <source>
        <dbReference type="ARBA" id="ARBA00023128"/>
    </source>
</evidence>
<dbReference type="GO" id="GO:0045275">
    <property type="term" value="C:respiratory chain complex III"/>
    <property type="evidence" value="ECO:0007669"/>
    <property type="project" value="UniProtKB-UniRule"/>
</dbReference>
<evidence type="ECO:0000313" key="15">
    <source>
        <dbReference type="Proteomes" id="UP000789375"/>
    </source>
</evidence>
<sequence length="312" mass="35556">MASTEEKVSIENNVVIRKEEIEKNLLYVRQCIEAITQRQKEVRLVAVSKYKPASDIRFAYEFGQRHFGENYVQELSEKSKMLPLDIQWHFIGTLQSNKCKMLAEIPNLWAVETIDSKKKAELMNKACVSRDDKLKIFLQVNTSGEESKSGIQPNECLGLLNYIQDNCNKLELRGLMTIGAPNRNHFNEGQPNPDFIAKEFRKERGIELELSMGMSDDFEEALKLGATNVRIGSTIFGARPGIVTYTISPYQQRAFAGAIKHGVFNVFRRTISQAPYVGVPITLGYLIYYDRKKRHDFLASKAGKEELLKYTG</sequence>
<evidence type="ECO:0000256" key="4">
    <source>
        <dbReference type="ARBA" id="ARBA00022660"/>
    </source>
</evidence>
<dbReference type="InterPro" id="IPR036642">
    <property type="entry name" value="Cyt_bc1_su8_sf"/>
</dbReference>
<comment type="subunit">
    <text evidence="13">Component of the ubiquinol-cytochrome c oxidoreductase (cytochrome b-c1 complex, complex III, CIII), a multisubunit enzyme composed of 3 respiratory subunits cytochrome b, cytochrome c1 and Rieske protein, 2 core protein subunits, and additional low-molecular weight protein subunits. The complex exists as an obligatory dimer and forms supercomplexes (SCs) in the inner mitochondrial membrane with cytochrome c oxidase (complex IV, CIV).</text>
</comment>
<keyword evidence="9" id="KW-1133">Transmembrane helix</keyword>
<keyword evidence="3 13" id="KW-0813">Transport</keyword>
<dbReference type="InterPro" id="IPR029066">
    <property type="entry name" value="PLP-binding_barrel"/>
</dbReference>
<keyword evidence="6 13" id="KW-0999">Mitochondrion inner membrane</keyword>
<evidence type="ECO:0000256" key="13">
    <source>
        <dbReference type="RuleBase" id="RU368118"/>
    </source>
</evidence>
<evidence type="ECO:0000256" key="7">
    <source>
        <dbReference type="ARBA" id="ARBA00022898"/>
    </source>
</evidence>
<protein>
    <recommendedName>
        <fullName evidence="12">Pyridoxal phosphate homeostasis protein</fullName>
        <shortName evidence="12">PLP homeostasis protein</shortName>
    </recommendedName>
</protein>
<reference evidence="14" key="1">
    <citation type="submission" date="2021-06" db="EMBL/GenBank/DDBJ databases">
        <authorList>
            <person name="Kallberg Y."/>
            <person name="Tangrot J."/>
            <person name="Rosling A."/>
        </authorList>
    </citation>
    <scope>NUCLEOTIDE SEQUENCE</scope>
    <source>
        <strain evidence="14">87-6 pot B 2015</strain>
    </source>
</reference>
<dbReference type="EMBL" id="CAJVPP010001606">
    <property type="protein sequence ID" value="CAG8564427.1"/>
    <property type="molecule type" value="Genomic_DNA"/>
</dbReference>
<keyword evidence="10 13" id="KW-0496">Mitochondrion</keyword>
<gene>
    <name evidence="14" type="ORF">FMOSSE_LOCUS7127</name>
</gene>
<dbReference type="SUPFAM" id="SSF51419">
    <property type="entry name" value="PLP-binding barrel"/>
    <property type="match status" value="1"/>
</dbReference>
<dbReference type="Pfam" id="PF02939">
    <property type="entry name" value="UcrQ"/>
    <property type="match status" value="1"/>
</dbReference>
<dbReference type="GO" id="GO:0005743">
    <property type="term" value="C:mitochondrial inner membrane"/>
    <property type="evidence" value="ECO:0007669"/>
    <property type="project" value="UniProtKB-SubCell"/>
</dbReference>
<keyword evidence="7 12" id="KW-0663">Pyridoxal phosphate</keyword>
<organism evidence="14 15">
    <name type="scientific">Funneliformis mosseae</name>
    <name type="common">Endomycorrhizal fungus</name>
    <name type="synonym">Glomus mosseae</name>
    <dbReference type="NCBI Taxonomy" id="27381"/>
    <lineage>
        <taxon>Eukaryota</taxon>
        <taxon>Fungi</taxon>
        <taxon>Fungi incertae sedis</taxon>
        <taxon>Mucoromycota</taxon>
        <taxon>Glomeromycotina</taxon>
        <taxon>Glomeromycetes</taxon>
        <taxon>Glomerales</taxon>
        <taxon>Glomeraceae</taxon>
        <taxon>Funneliformis</taxon>
    </lineage>
</organism>
<dbReference type="PANTHER" id="PTHR10146:SF14">
    <property type="entry name" value="PYRIDOXAL PHOSPHATE HOMEOSTASIS PROTEIN"/>
    <property type="match status" value="1"/>
</dbReference>
<dbReference type="GO" id="GO:0006122">
    <property type="term" value="P:mitochondrial electron transport, ubiquinol to cytochrome c"/>
    <property type="evidence" value="ECO:0007669"/>
    <property type="project" value="UniProtKB-UniRule"/>
</dbReference>
<dbReference type="PANTHER" id="PTHR10146">
    <property type="entry name" value="PROLINE SYNTHETASE CO-TRANSCRIBED BACTERIAL HOMOLOG PROTEIN"/>
    <property type="match status" value="1"/>
</dbReference>
<dbReference type="GO" id="GO:0030170">
    <property type="term" value="F:pyridoxal phosphate binding"/>
    <property type="evidence" value="ECO:0007669"/>
    <property type="project" value="UniProtKB-UniRule"/>
</dbReference>
<name>A0A9N9BDF3_FUNMO</name>
<dbReference type="Proteomes" id="UP000789375">
    <property type="component" value="Unassembled WGS sequence"/>
</dbReference>
<evidence type="ECO:0000256" key="8">
    <source>
        <dbReference type="ARBA" id="ARBA00022982"/>
    </source>
</evidence>
<dbReference type="SUPFAM" id="SSF81508">
    <property type="entry name" value="Ubiquinone-binding protein QP-C of cytochrome bc1 complex (Ubiquinol-cytochrome c reductase)"/>
    <property type="match status" value="1"/>
</dbReference>
<dbReference type="CDD" id="cd06822">
    <property type="entry name" value="PLPDE_III_YBL036c_euk"/>
    <property type="match status" value="1"/>
</dbReference>
<comment type="function">
    <text evidence="12">Pyridoxal 5'-phosphate (PLP)-binding protein, which may be involved in intracellular homeostatic regulation of pyridoxal 5'-phosphate (PLP), the active form of vitamin B6.</text>
</comment>
<comment type="caution">
    <text evidence="14">The sequence shown here is derived from an EMBL/GenBank/DDBJ whole genome shotgun (WGS) entry which is preliminary data.</text>
</comment>
<comment type="subcellular location">
    <subcellularLocation>
        <location evidence="1 13">Mitochondrion inner membrane</location>
        <topology evidence="1 13">Single-pass membrane protein</topology>
    </subcellularLocation>
</comment>
<evidence type="ECO:0000256" key="12">
    <source>
        <dbReference type="HAMAP-Rule" id="MF_03225"/>
    </source>
</evidence>
<evidence type="ECO:0000313" key="14">
    <source>
        <dbReference type="EMBL" id="CAG8564427.1"/>
    </source>
</evidence>
<evidence type="ECO:0000256" key="6">
    <source>
        <dbReference type="ARBA" id="ARBA00022792"/>
    </source>
</evidence>
<comment type="similarity">
    <text evidence="2 13">Belongs to the UQCRQ/QCR8 family.</text>
</comment>
<comment type="similarity">
    <text evidence="12">Belongs to the pyridoxal phosphate-binding protein YggS/PROSC family.</text>
</comment>
<dbReference type="HAMAP" id="MF_02087">
    <property type="entry name" value="PLP_homeostasis"/>
    <property type="match status" value="1"/>
</dbReference>
<keyword evidence="11" id="KW-0472">Membrane</keyword>
<keyword evidence="8 13" id="KW-0249">Electron transport</keyword>
<evidence type="ECO:0000256" key="2">
    <source>
        <dbReference type="ARBA" id="ARBA00007668"/>
    </source>
</evidence>
<keyword evidence="15" id="KW-1185">Reference proteome</keyword>
<dbReference type="AlphaFoldDB" id="A0A9N9BDF3"/>
<evidence type="ECO:0000256" key="5">
    <source>
        <dbReference type="ARBA" id="ARBA00022692"/>
    </source>
</evidence>
<dbReference type="InterPro" id="IPR004205">
    <property type="entry name" value="Cyt_bc1_su8"/>
</dbReference>
<dbReference type="Gene3D" id="3.20.20.10">
    <property type="entry name" value="Alanine racemase"/>
    <property type="match status" value="1"/>
</dbReference>
<evidence type="ECO:0000256" key="9">
    <source>
        <dbReference type="ARBA" id="ARBA00022989"/>
    </source>
</evidence>
<dbReference type="InterPro" id="IPR011078">
    <property type="entry name" value="PyrdxlP_homeostasis"/>
</dbReference>
<keyword evidence="4 13" id="KW-0679">Respiratory chain</keyword>